<dbReference type="Proteomes" id="UP000606786">
    <property type="component" value="Unassembled WGS sequence"/>
</dbReference>
<evidence type="ECO:0000313" key="3">
    <source>
        <dbReference type="EMBL" id="JAC04661.1"/>
    </source>
</evidence>
<sequence length="238" mass="28120">MLKKLSLLPFALLLLIQFSTCMPNRSSAEESDEDNSRENRVPESRKRIEALVYKDYLNFLNYRLERSHKIAKDVLADPLMNSINSPAMEEEKNVLKKYVKESKEALTIALPADKNDQQNRFFFALGKDFVLENFNRFNRTRASTTEKLTLEQKVSWEAMKKHGILEYNRELELRTNEFVYSIVDGFDNYIKTLTPAEREKEQELVAVWNRYNKKEVGMDKIEFGQRLFTIFFQYETKA</sequence>
<accession>W8BTH1</accession>
<name>W8BTH1_CERCA</name>
<evidence type="ECO:0000256" key="1">
    <source>
        <dbReference type="SAM" id="SignalP"/>
    </source>
</evidence>
<keyword evidence="1" id="KW-0732">Signal</keyword>
<dbReference type="OrthoDB" id="7999646at2759"/>
<reference evidence="3" key="2">
    <citation type="journal article" date="2014" name="BMC Genomics">
        <title>A genomic perspective to assessing quality of mass-reared SIT flies used in Mediterranean fruit fly (Ceratitis capitata) eradication in California.</title>
        <authorList>
            <person name="Calla B."/>
            <person name="Hall B."/>
            <person name="Hou S."/>
            <person name="Geib S.M."/>
        </authorList>
    </citation>
    <scope>NUCLEOTIDE SEQUENCE</scope>
</reference>
<protein>
    <submittedName>
        <fullName evidence="2">(Mediterranean fruit fly) hypothetical protein</fullName>
    </submittedName>
</protein>
<proteinExistence type="evidence at transcript level"/>
<reference evidence="3" key="1">
    <citation type="submission" date="2013-07" db="EMBL/GenBank/DDBJ databases">
        <authorList>
            <person name="Geib S."/>
        </authorList>
    </citation>
    <scope>NUCLEOTIDE SEQUENCE</scope>
</reference>
<organism evidence="3">
    <name type="scientific">Ceratitis capitata</name>
    <name type="common">Mediterranean fruit fly</name>
    <name type="synonym">Tephritis capitata</name>
    <dbReference type="NCBI Taxonomy" id="7213"/>
    <lineage>
        <taxon>Eukaryota</taxon>
        <taxon>Metazoa</taxon>
        <taxon>Ecdysozoa</taxon>
        <taxon>Arthropoda</taxon>
        <taxon>Hexapoda</taxon>
        <taxon>Insecta</taxon>
        <taxon>Pterygota</taxon>
        <taxon>Neoptera</taxon>
        <taxon>Endopterygota</taxon>
        <taxon>Diptera</taxon>
        <taxon>Brachycera</taxon>
        <taxon>Muscomorpha</taxon>
        <taxon>Tephritoidea</taxon>
        <taxon>Tephritidae</taxon>
        <taxon>Ceratitis</taxon>
        <taxon>Ceratitis</taxon>
    </lineage>
</organism>
<feature type="signal peptide" evidence="1">
    <location>
        <begin position="1"/>
        <end position="21"/>
    </location>
</feature>
<dbReference type="EMBL" id="CAJHJT010000012">
    <property type="protein sequence ID" value="CAD6997724.1"/>
    <property type="molecule type" value="Genomic_DNA"/>
</dbReference>
<feature type="chain" id="PRO_5036288224" evidence="1">
    <location>
        <begin position="22"/>
        <end position="238"/>
    </location>
</feature>
<reference evidence="2" key="3">
    <citation type="submission" date="2020-11" db="EMBL/GenBank/DDBJ databases">
        <authorList>
            <person name="Whitehead M."/>
        </authorList>
    </citation>
    <scope>NUCLEOTIDE SEQUENCE</scope>
    <source>
        <strain evidence="2">EGII</strain>
    </source>
</reference>
<keyword evidence="4" id="KW-1185">Reference proteome</keyword>
<dbReference type="EMBL" id="GAMC01001895">
    <property type="protein sequence ID" value="JAC04661.1"/>
    <property type="molecule type" value="mRNA"/>
</dbReference>
<dbReference type="AlphaFoldDB" id="W8BTH1"/>
<dbReference type="KEGG" id="ccat:101453775"/>
<gene>
    <name evidence="2" type="ORF">CCAP1982_LOCUS6356</name>
</gene>
<evidence type="ECO:0000313" key="2">
    <source>
        <dbReference type="EMBL" id="CAD6997724.1"/>
    </source>
</evidence>
<evidence type="ECO:0000313" key="4">
    <source>
        <dbReference type="Proteomes" id="UP000606786"/>
    </source>
</evidence>